<proteinExistence type="predicted"/>
<evidence type="ECO:0000313" key="2">
    <source>
        <dbReference type="Proteomes" id="UP001165541"/>
    </source>
</evidence>
<gene>
    <name evidence="1" type="ORF">M8A51_08450</name>
</gene>
<accession>A0ABT0YN17</accession>
<dbReference type="InterPro" id="IPR015915">
    <property type="entry name" value="Kelch-typ_b-propeller"/>
</dbReference>
<dbReference type="InterPro" id="IPR011043">
    <property type="entry name" value="Gal_Oxase/kelch_b-propeller"/>
</dbReference>
<comment type="caution">
    <text evidence="1">The sequence shown here is derived from an EMBL/GenBank/DDBJ whole genome shotgun (WGS) entry which is preliminary data.</text>
</comment>
<name>A0ABT0YN17_9BURK</name>
<dbReference type="Gene3D" id="2.120.10.80">
    <property type="entry name" value="Kelch-type beta propeller"/>
    <property type="match status" value="1"/>
</dbReference>
<protein>
    <submittedName>
        <fullName evidence="1">Uncharacterized protein</fullName>
    </submittedName>
</protein>
<dbReference type="EMBL" id="JAMKFE010000004">
    <property type="protein sequence ID" value="MCM5679561.1"/>
    <property type="molecule type" value="Genomic_DNA"/>
</dbReference>
<dbReference type="Proteomes" id="UP001165541">
    <property type="component" value="Unassembled WGS sequence"/>
</dbReference>
<keyword evidence="2" id="KW-1185">Reference proteome</keyword>
<dbReference type="RefSeq" id="WP_251777764.1">
    <property type="nucleotide sequence ID" value="NZ_JAMKFE010000004.1"/>
</dbReference>
<sequence length="379" mass="43638">MNPYDDPDFDLPAPDISREEFLAWRAPRYGTRHPTDFSNPLWAWLVRSRLYAYTANERFKGPSSFTAGPMWCFHRFGTSRTVLPDGRTVYVAGEHEDYYDPDFYIYNDVIVEHPDGNLTILGYPREDFPPTDFHSATLVGDRLVLIGNLGYLDDRRPGDTPVLELDLSTFEVRRLRTQGEGPGWISRHTARYEPDTGQVVIQGGEVYTGADEPMRASTDEWALDVSTWRWQRRTLREWPQFWFTRADRQRNHLWNLRQLAWYQSVNWEKEVNEERARLTEGLGFVPDPALLERLYQPWPDAEALAVDEDAFGIHETRIDGAVVRFDESDGLGVRVVVQGRLAGERIEALKQGLIDTLRAIEGVDWEVATLADERSGESA</sequence>
<dbReference type="SUPFAM" id="SSF50965">
    <property type="entry name" value="Galactose oxidase, central domain"/>
    <property type="match status" value="1"/>
</dbReference>
<organism evidence="1 2">
    <name type="scientific">Caldimonas mangrovi</name>
    <dbReference type="NCBI Taxonomy" id="2944811"/>
    <lineage>
        <taxon>Bacteria</taxon>
        <taxon>Pseudomonadati</taxon>
        <taxon>Pseudomonadota</taxon>
        <taxon>Betaproteobacteria</taxon>
        <taxon>Burkholderiales</taxon>
        <taxon>Sphaerotilaceae</taxon>
        <taxon>Caldimonas</taxon>
    </lineage>
</organism>
<reference evidence="1" key="1">
    <citation type="submission" date="2022-05" db="EMBL/GenBank/DDBJ databases">
        <title>Schlegelella sp. nov., isolated from mangrove soil.</title>
        <authorList>
            <person name="Liu Y."/>
            <person name="Ge X."/>
            <person name="Liu W."/>
        </authorList>
    </citation>
    <scope>NUCLEOTIDE SEQUENCE</scope>
    <source>
        <strain evidence="1">S2-27</strain>
    </source>
</reference>
<evidence type="ECO:0000313" key="1">
    <source>
        <dbReference type="EMBL" id="MCM5679561.1"/>
    </source>
</evidence>